<evidence type="ECO:0000313" key="1">
    <source>
        <dbReference type="EnsemblPlants" id="MELO3C032852.2.1"/>
    </source>
</evidence>
<dbReference type="Gramene" id="MELO3C032852.2.1">
    <property type="protein sequence ID" value="MELO3C032852.2.1"/>
    <property type="gene ID" value="MELO3C032852.2"/>
</dbReference>
<accession>A0A9I9EF08</accession>
<sequence>MTHQAVLLNHKAPSSVVRVYFTHPSFCWDILSKRIKGSFGLIMFKLFIGTFGWNTTPTSSRIRTAT</sequence>
<reference evidence="1" key="1">
    <citation type="submission" date="2023-03" db="UniProtKB">
        <authorList>
            <consortium name="EnsemblPlants"/>
        </authorList>
    </citation>
    <scope>IDENTIFICATION</scope>
</reference>
<proteinExistence type="predicted"/>
<organism evidence="1">
    <name type="scientific">Cucumis melo</name>
    <name type="common">Muskmelon</name>
    <dbReference type="NCBI Taxonomy" id="3656"/>
    <lineage>
        <taxon>Eukaryota</taxon>
        <taxon>Viridiplantae</taxon>
        <taxon>Streptophyta</taxon>
        <taxon>Embryophyta</taxon>
        <taxon>Tracheophyta</taxon>
        <taxon>Spermatophyta</taxon>
        <taxon>Magnoliopsida</taxon>
        <taxon>eudicotyledons</taxon>
        <taxon>Gunneridae</taxon>
        <taxon>Pentapetalae</taxon>
        <taxon>rosids</taxon>
        <taxon>fabids</taxon>
        <taxon>Cucurbitales</taxon>
        <taxon>Cucurbitaceae</taxon>
        <taxon>Benincaseae</taxon>
        <taxon>Cucumis</taxon>
    </lineage>
</organism>
<protein>
    <submittedName>
        <fullName evidence="1">Uncharacterized protein</fullName>
    </submittedName>
</protein>
<dbReference type="AlphaFoldDB" id="A0A9I9EF08"/>
<name>A0A9I9EF08_CUCME</name>
<dbReference type="EnsemblPlants" id="MELO3C032852.2.1">
    <property type="protein sequence ID" value="MELO3C032852.2.1"/>
    <property type="gene ID" value="MELO3C032852.2"/>
</dbReference>